<keyword evidence="3" id="KW-1185">Reference proteome</keyword>
<name>A0A6G1H7P4_9PEZI</name>
<dbReference type="Pfam" id="PF03659">
    <property type="entry name" value="Glyco_hydro_71"/>
    <property type="match status" value="1"/>
</dbReference>
<accession>A0A6G1H7P4</accession>
<dbReference type="Gene3D" id="3.20.20.80">
    <property type="entry name" value="Glycosidases"/>
    <property type="match status" value="1"/>
</dbReference>
<feature type="signal peptide" evidence="1">
    <location>
        <begin position="1"/>
        <end position="22"/>
    </location>
</feature>
<dbReference type="PROSITE" id="PS51257">
    <property type="entry name" value="PROKAR_LIPOPROTEIN"/>
    <property type="match status" value="1"/>
</dbReference>
<dbReference type="AlphaFoldDB" id="A0A6G1H7P4"/>
<dbReference type="GO" id="GO:0051118">
    <property type="term" value="F:glucan endo-1,3-alpha-glucosidase activity"/>
    <property type="evidence" value="ECO:0007669"/>
    <property type="project" value="InterPro"/>
</dbReference>
<protein>
    <submittedName>
        <fullName evidence="2">Glycoside hydrolase family 71 protein</fullName>
    </submittedName>
</protein>
<dbReference type="InterPro" id="IPR005197">
    <property type="entry name" value="Glyco_hydro_71"/>
</dbReference>
<feature type="chain" id="PRO_5026041729" evidence="1">
    <location>
        <begin position="23"/>
        <end position="444"/>
    </location>
</feature>
<dbReference type="EMBL" id="ML977146">
    <property type="protein sequence ID" value="KAF1989077.1"/>
    <property type="molecule type" value="Genomic_DNA"/>
</dbReference>
<keyword evidence="1" id="KW-0732">Signal</keyword>
<reference evidence="2" key="1">
    <citation type="journal article" date="2020" name="Stud. Mycol.">
        <title>101 Dothideomycetes genomes: a test case for predicting lifestyles and emergence of pathogens.</title>
        <authorList>
            <person name="Haridas S."/>
            <person name="Albert R."/>
            <person name="Binder M."/>
            <person name="Bloem J."/>
            <person name="Labutti K."/>
            <person name="Salamov A."/>
            <person name="Andreopoulos B."/>
            <person name="Baker S."/>
            <person name="Barry K."/>
            <person name="Bills G."/>
            <person name="Bluhm B."/>
            <person name="Cannon C."/>
            <person name="Castanera R."/>
            <person name="Culley D."/>
            <person name="Daum C."/>
            <person name="Ezra D."/>
            <person name="Gonzalez J."/>
            <person name="Henrissat B."/>
            <person name="Kuo A."/>
            <person name="Liang C."/>
            <person name="Lipzen A."/>
            <person name="Lutzoni F."/>
            <person name="Magnuson J."/>
            <person name="Mondo S."/>
            <person name="Nolan M."/>
            <person name="Ohm R."/>
            <person name="Pangilinan J."/>
            <person name="Park H.-J."/>
            <person name="Ramirez L."/>
            <person name="Alfaro M."/>
            <person name="Sun H."/>
            <person name="Tritt A."/>
            <person name="Yoshinaga Y."/>
            <person name="Zwiers L.-H."/>
            <person name="Turgeon B."/>
            <person name="Goodwin S."/>
            <person name="Spatafora J."/>
            <person name="Crous P."/>
            <person name="Grigoriev I."/>
        </authorList>
    </citation>
    <scope>NUCLEOTIDE SEQUENCE</scope>
    <source>
        <strain evidence="2">CBS 113979</strain>
    </source>
</reference>
<organism evidence="2 3">
    <name type="scientific">Aulographum hederae CBS 113979</name>
    <dbReference type="NCBI Taxonomy" id="1176131"/>
    <lineage>
        <taxon>Eukaryota</taxon>
        <taxon>Fungi</taxon>
        <taxon>Dikarya</taxon>
        <taxon>Ascomycota</taxon>
        <taxon>Pezizomycotina</taxon>
        <taxon>Dothideomycetes</taxon>
        <taxon>Pleosporomycetidae</taxon>
        <taxon>Aulographales</taxon>
        <taxon>Aulographaceae</taxon>
    </lineage>
</organism>
<sequence length="444" mass="48573">MARSLVCALFALLACLATAAQAGQTFAHYMVGTTTEAHVKQDIDEAAAAGFDAFALNVGDPTAAYANTTVGYMFKYLEAVQQKYPFKLFISMDLAAHGTLNDFTPMVKQYIASSAYRKAGSPAKPFLSTFSGHSNSPSTWNTFLSQFSPKPYFIPNFDNAPNYFDASDSFWSQWNSVVDGLFSWETAWPKVTEAGTGSITQDQKIASGASKKGKVYMAPLSTLQYKNAYGGNWYRNGETNFPVRMKDILNMKPAFTEVITWNDGPESHYVGNLFPEQNSSPEPAKYASPNNTTMNHKGWLPLIKSFTATYKAGKDASQFFPASGKIEGAFWYKSIMQAASCSGQKPQGFNNAHDILSWAILLPANANGYKARFYTSGKTVAFADLKPWLNYGGMERVQAGAQTMEVIDGSWRKVFRASGGRELSNGCPDGIYNMNAVVVGLKAV</sequence>
<dbReference type="OrthoDB" id="3257981at2759"/>
<evidence type="ECO:0000313" key="3">
    <source>
        <dbReference type="Proteomes" id="UP000800041"/>
    </source>
</evidence>
<dbReference type="Proteomes" id="UP000800041">
    <property type="component" value="Unassembled WGS sequence"/>
</dbReference>
<proteinExistence type="predicted"/>
<keyword evidence="2" id="KW-0378">Hydrolase</keyword>
<evidence type="ECO:0000313" key="2">
    <source>
        <dbReference type="EMBL" id="KAF1989077.1"/>
    </source>
</evidence>
<evidence type="ECO:0000256" key="1">
    <source>
        <dbReference type="SAM" id="SignalP"/>
    </source>
</evidence>
<dbReference type="CDD" id="cd11577">
    <property type="entry name" value="GH71"/>
    <property type="match status" value="1"/>
</dbReference>
<gene>
    <name evidence="2" type="ORF">K402DRAFT_461494</name>
</gene>